<keyword evidence="1" id="KW-0238">DNA-binding</keyword>
<dbReference type="PROSITE" id="PS51199">
    <property type="entry name" value="SF4_HELICASE"/>
    <property type="match status" value="1"/>
</dbReference>
<comment type="function">
    <text evidence="1">ATP-dependent DNA helicase essential for viral DNA replication and recombination. The helicase moves 5' -&gt; 3' on the lagging strand template, unwinding the DNA duplex ahead of the leading strand polymerase at the replication fork and generating ssDNA for both leading and lagging strand synthesis. Interaction with the primase allows the primase to initiate lagging strand synthesis and fully activates the helicase. Loaded by the helicase assembly factor on replication forks that begin at discrete replication origin sequences, as well as on forks that are created during recombination.</text>
</comment>
<evidence type="ECO:0000313" key="3">
    <source>
        <dbReference type="EMBL" id="CAF34200.1"/>
    </source>
</evidence>
<keyword evidence="1 3" id="KW-0347">Helicase</keyword>
<name>Q5GQK2_BPSYP</name>
<dbReference type="Proteomes" id="UP000000994">
    <property type="component" value="Segment"/>
</dbReference>
<dbReference type="KEGG" id="vg:3260445"/>
<dbReference type="Proteomes" id="UP000246186">
    <property type="component" value="Genome"/>
</dbReference>
<feature type="binding site" evidence="1">
    <location>
        <begin position="202"/>
        <end position="209"/>
    </location>
    <ligand>
        <name>ATP</name>
        <dbReference type="ChEBI" id="CHEBI:30616"/>
    </ligand>
</feature>
<dbReference type="GO" id="GO:0016787">
    <property type="term" value="F:hydrolase activity"/>
    <property type="evidence" value="ECO:0007669"/>
    <property type="project" value="UniProtKB-KW"/>
</dbReference>
<reference evidence="3 5" key="2">
    <citation type="journal article" date="2005" name="J. Bacteriol.">
        <title>The genome of S-PM2, a 'photosynthetic' T4-type bacteriophage that infects marine Synechococcus strains.</title>
        <authorList>
            <person name="Mann N.H."/>
            <person name="Clokie M.R."/>
            <person name="Millard A."/>
            <person name="Cook A."/>
            <person name="Wilson W.H."/>
            <person name="Wheatley P.J."/>
            <person name="Letarov A."/>
            <person name="Krisch H.M."/>
        </authorList>
    </citation>
    <scope>NUCLEOTIDE SEQUENCE</scope>
</reference>
<evidence type="ECO:0000313" key="4">
    <source>
        <dbReference type="EMBL" id="CFW42319.1"/>
    </source>
</evidence>
<evidence type="ECO:0000256" key="1">
    <source>
        <dbReference type="HAMAP-Rule" id="MF_04155"/>
    </source>
</evidence>
<organismHost>
    <name type="scientific">Synechococcus</name>
    <dbReference type="NCBI Taxonomy" id="1129"/>
</organismHost>
<comment type="subunit">
    <text evidence="1">Homohexamer. The homohexamer is a trimer of asymmetric dimers. Interacts with the DNA primase; this interaction forms the active primosome complex, which is composed of 6 helicase and 1 primase subunits and expresses full helicase and primase activities. Interacts (via C-terminus) with the helicase assembly factor; this interaction brings about the rapid assembly of the helicase onto ssDNA. Part of the replicase complex that includes the DNA polymerase, the polymerase clamp, the clamp loader complex, the single-stranded DNA binding protein, the primase, the DnaB-like replicative helicase and the helicase assembly factor.</text>
</comment>
<feature type="domain" description="SF4 helicase" evidence="2">
    <location>
        <begin position="170"/>
        <end position="446"/>
    </location>
</feature>
<dbReference type="EMBL" id="AJ630128">
    <property type="protein sequence ID" value="CAF34200.1"/>
    <property type="molecule type" value="Genomic_DNA"/>
</dbReference>
<evidence type="ECO:0000313" key="6">
    <source>
        <dbReference type="Proteomes" id="UP000246186"/>
    </source>
</evidence>
<dbReference type="GO" id="GO:0006260">
    <property type="term" value="P:DNA replication"/>
    <property type="evidence" value="ECO:0007669"/>
    <property type="project" value="UniProtKB-KW"/>
</dbReference>
<proteinExistence type="inferred from homology"/>
<dbReference type="SUPFAM" id="SSF52540">
    <property type="entry name" value="P-loop containing nucleoside triphosphate hydrolases"/>
    <property type="match status" value="1"/>
</dbReference>
<dbReference type="Pfam" id="PF03796">
    <property type="entry name" value="DnaB_C"/>
    <property type="match status" value="1"/>
</dbReference>
<keyword evidence="1" id="KW-0378">Hydrolase</keyword>
<dbReference type="GeneID" id="3260445"/>
<keyword evidence="1" id="KW-0235">DNA replication</keyword>
<reference evidence="4 6" key="3">
    <citation type="journal article" date="2015" name="PLoS ONE">
        <title>Spontaneous Deletion of an "ORFanage" Region Facilitates Host Adaptation in a "Photosynthetic" Cyanophage.</title>
        <authorList>
            <person name="Puxty R.J."/>
            <person name="Perez-Sepulveda B."/>
            <person name="Rihtman B."/>
            <person name="Evans D.J."/>
            <person name="Millard A.D."/>
            <person name="Scanlan D.J."/>
        </authorList>
    </citation>
    <scope>NUCLEOTIDE SEQUENCE [LARGE SCALE GENOMIC DNA]</scope>
</reference>
<dbReference type="InterPro" id="IPR027417">
    <property type="entry name" value="P-loop_NTPase"/>
</dbReference>
<organism evidence="3 5">
    <name type="scientific">Synechococcus phage S-PM2</name>
    <dbReference type="NCBI Taxonomy" id="238854"/>
    <lineage>
        <taxon>Viruses</taxon>
        <taxon>Duplodnaviria</taxon>
        <taxon>Heunggongvirae</taxon>
        <taxon>Uroviricota</taxon>
        <taxon>Caudoviricetes</taxon>
        <taxon>Pantevenvirales</taxon>
        <taxon>Kyanoviridae</taxon>
        <taxon>Nodensvirus</taxon>
        <taxon>Nodensvirus spm2</taxon>
    </lineage>
</organism>
<dbReference type="GO" id="GO:0003678">
    <property type="term" value="F:DNA helicase activity"/>
    <property type="evidence" value="ECO:0007669"/>
    <property type="project" value="UniProtKB-UniRule"/>
</dbReference>
<reference evidence="4" key="4">
    <citation type="submission" date="2015-02" db="EMBL/GenBank/DDBJ databases">
        <authorList>
            <person name="Chooi Y.-H."/>
        </authorList>
    </citation>
    <scope>NUCLEOTIDE SEQUENCE</scope>
</reference>
<dbReference type="EC" id="3.6.4.-" evidence="1"/>
<reference evidence="3 5" key="1">
    <citation type="journal article" date="2004" name="Proc. Natl. Acad. Sci. U.S.A.">
        <title>Genetic organization of the psbAD region in phages infecting marine Synechococcus strains.</title>
        <authorList>
            <person name="Millard A."/>
            <person name="Clokie M.R."/>
            <person name="Shub D.A."/>
            <person name="Mann N.H."/>
        </authorList>
    </citation>
    <scope>NUCLEOTIDE SEQUENCE [LARGE SCALE GENOMIC DNA]</scope>
</reference>
<dbReference type="GO" id="GO:0003677">
    <property type="term" value="F:DNA binding"/>
    <property type="evidence" value="ECO:0007669"/>
    <property type="project" value="UniProtKB-KW"/>
</dbReference>
<accession>Q5GQK2</accession>
<keyword evidence="5" id="KW-1185">Reference proteome</keyword>
<dbReference type="GO" id="GO:0039686">
    <property type="term" value="P:bidirectional double-stranded viral DNA replication"/>
    <property type="evidence" value="ECO:0007669"/>
    <property type="project" value="InterPro"/>
</dbReference>
<sequence length="470" mass="53580">MNFYTEHRMTEKIETTILRNLIHNEEYYRKVVPFLKAEYFENISERVMFEEVHDFSSKYDKMPTSEVIILQLQNRNDLTEETYQESVKQIKSFTDNWVDTKWLVDATEKWCQDRAIYNALLHSIKIADGGDKKLSKDAIPGILQEALAVSFDEYIGHDYIQNVSERYEYYHKDEAKIPFDLEKFNAITKGGLPNKTLNIALAGTGVGKSLFMCHCAAACLSQGKNVLYITCEMAEEKIAERIDANLLNVNIRDIGTLPEQIFTSRVSEIGRKTQGKIIIKEYPTASAHAGHFKALLSDLSLKKGFKPDIIFVDYLNICASARYKGHIVNSYTYVKAIAEELRGLAVEHDVPVVSATQTTRSGFGNSDVELTDTSESFGLPATADFMFALISTEELEQSSRIMVKQLKNRYNDPTMHRRFTVGIDRAKMKLYNVDDETSADALVEQEDLADSFEDLSTRQKRIDKFSSFII</sequence>
<keyword evidence="1" id="KW-0547">Nucleotide-binding</keyword>
<dbReference type="OrthoDB" id="2035at10239"/>
<dbReference type="RefSeq" id="YP_195170.1">
    <property type="nucleotide sequence ID" value="NC_006820.1"/>
</dbReference>
<dbReference type="EMBL" id="LN828717">
    <property type="protein sequence ID" value="CFW42319.1"/>
    <property type="molecule type" value="Genomic_DNA"/>
</dbReference>
<dbReference type="InterPro" id="IPR046393">
    <property type="entry name" value="Helic_T4"/>
</dbReference>
<dbReference type="HAMAP" id="MF_04155">
    <property type="entry name" value="Helic_T4"/>
    <property type="match status" value="1"/>
</dbReference>
<gene>
    <name evidence="3" type="primary">gp41</name>
    <name evidence="4" type="ORF">S-PM2d135</name>
    <name evidence="3" type="ORF">S-PM2p135</name>
</gene>
<protein>
    <recommendedName>
        <fullName evidence="1">DnaB-like replicative helicase</fullName>
        <ecNumber evidence="1">3.6.4.-</ecNumber>
    </recommendedName>
</protein>
<dbReference type="PANTHER" id="PTHR30153">
    <property type="entry name" value="REPLICATIVE DNA HELICASE DNAB"/>
    <property type="match status" value="1"/>
</dbReference>
<dbReference type="Gene3D" id="3.40.50.300">
    <property type="entry name" value="P-loop containing nucleotide triphosphate hydrolases"/>
    <property type="match status" value="1"/>
</dbReference>
<keyword evidence="1" id="KW-1194">Viral DNA replication</keyword>
<dbReference type="GO" id="GO:0005524">
    <property type="term" value="F:ATP binding"/>
    <property type="evidence" value="ECO:0007669"/>
    <property type="project" value="UniProtKB-UniRule"/>
</dbReference>
<comment type="similarity">
    <text evidence="1">Belongs to the helicase family. DnaB subfamily.</text>
</comment>
<evidence type="ECO:0000313" key="5">
    <source>
        <dbReference type="Proteomes" id="UP000000994"/>
    </source>
</evidence>
<dbReference type="InterPro" id="IPR007694">
    <property type="entry name" value="DNA_helicase_DnaB-like_C"/>
</dbReference>
<dbReference type="PANTHER" id="PTHR30153:SF2">
    <property type="entry name" value="REPLICATIVE DNA HELICASE"/>
    <property type="match status" value="1"/>
</dbReference>
<keyword evidence="1" id="KW-0067">ATP-binding</keyword>
<evidence type="ECO:0000259" key="2">
    <source>
        <dbReference type="PROSITE" id="PS51199"/>
    </source>
</evidence>